<keyword evidence="3" id="KW-0813">Transport</keyword>
<feature type="transmembrane region" description="Helical" evidence="8">
    <location>
        <begin position="360"/>
        <end position="382"/>
    </location>
</feature>
<dbReference type="EMBL" id="CP009933">
    <property type="protein sequence ID" value="AKA67451.1"/>
    <property type="molecule type" value="Genomic_DNA"/>
</dbReference>
<dbReference type="Gene3D" id="1.20.1250.20">
    <property type="entry name" value="MFS general substrate transporter like domains"/>
    <property type="match status" value="1"/>
</dbReference>
<dbReference type="Proteomes" id="UP000033115">
    <property type="component" value="Chromosome"/>
</dbReference>
<name>A0A0E3GPU9_CLOSL</name>
<evidence type="ECO:0000313" key="11">
    <source>
        <dbReference type="Proteomes" id="UP000033115"/>
    </source>
</evidence>
<dbReference type="PANTHER" id="PTHR42718:SF9">
    <property type="entry name" value="MAJOR FACILITATOR SUPERFAMILY MULTIDRUG TRANSPORTER MFSC"/>
    <property type="match status" value="1"/>
</dbReference>
<dbReference type="InterPro" id="IPR020846">
    <property type="entry name" value="MFS_dom"/>
</dbReference>
<feature type="transmembrane region" description="Helical" evidence="8">
    <location>
        <begin position="231"/>
        <end position="252"/>
    </location>
</feature>
<dbReference type="CDD" id="cd17503">
    <property type="entry name" value="MFS_LmrB_MDR_like"/>
    <property type="match status" value="1"/>
</dbReference>
<dbReference type="RefSeq" id="WP_029160513.1">
    <property type="nucleotide sequence ID" value="NZ_CP009933.1"/>
</dbReference>
<dbReference type="STRING" id="1548.CSCA_0326"/>
<proteinExistence type="inferred from homology"/>
<dbReference type="Pfam" id="PF07690">
    <property type="entry name" value="MFS_1"/>
    <property type="match status" value="1"/>
</dbReference>
<feature type="transmembrane region" description="Helical" evidence="8">
    <location>
        <begin position="299"/>
        <end position="319"/>
    </location>
</feature>
<dbReference type="InterPro" id="IPR036259">
    <property type="entry name" value="MFS_trans_sf"/>
</dbReference>
<protein>
    <submittedName>
        <fullName evidence="10">Drug resistance MFS transporter, drug:H+ antiporter-2 (14 Spanner) (DHA2) family protein</fullName>
    </submittedName>
</protein>
<dbReference type="PANTHER" id="PTHR42718">
    <property type="entry name" value="MAJOR FACILITATOR SUPERFAMILY MULTIDRUG TRANSPORTER MFSC"/>
    <property type="match status" value="1"/>
</dbReference>
<keyword evidence="5 8" id="KW-0812">Transmembrane</keyword>
<feature type="transmembrane region" description="Helical" evidence="8">
    <location>
        <begin position="482"/>
        <end position="501"/>
    </location>
</feature>
<evidence type="ECO:0000313" key="10">
    <source>
        <dbReference type="EMBL" id="AKA67451.1"/>
    </source>
</evidence>
<dbReference type="PROSITE" id="PS50850">
    <property type="entry name" value="MFS"/>
    <property type="match status" value="1"/>
</dbReference>
<dbReference type="SUPFAM" id="SSF103473">
    <property type="entry name" value="MFS general substrate transporter"/>
    <property type="match status" value="1"/>
</dbReference>
<dbReference type="KEGG" id="csq:CSCA_0326"/>
<keyword evidence="11" id="KW-1185">Reference proteome</keyword>
<reference evidence="10 11" key="1">
    <citation type="journal article" date="2015" name="J. Biotechnol.">
        <title>Complete genome sequence of a malodorant-producing acetogen, Clostridium scatologenes ATCC 25775(T).</title>
        <authorList>
            <person name="Zhu Z."/>
            <person name="Guo T."/>
            <person name="Zheng H."/>
            <person name="Song T."/>
            <person name="Ouyang P."/>
            <person name="Xie J."/>
        </authorList>
    </citation>
    <scope>NUCLEOTIDE SEQUENCE [LARGE SCALE GENOMIC DNA]</scope>
    <source>
        <strain evidence="10 11">ATCC 25775</strain>
    </source>
</reference>
<evidence type="ECO:0000256" key="6">
    <source>
        <dbReference type="ARBA" id="ARBA00022989"/>
    </source>
</evidence>
<feature type="transmembrane region" description="Helical" evidence="8">
    <location>
        <begin position="52"/>
        <end position="71"/>
    </location>
</feature>
<dbReference type="InterPro" id="IPR004638">
    <property type="entry name" value="EmrB-like"/>
</dbReference>
<evidence type="ECO:0000256" key="4">
    <source>
        <dbReference type="ARBA" id="ARBA00022475"/>
    </source>
</evidence>
<gene>
    <name evidence="10" type="ORF">CSCA_0326</name>
</gene>
<feature type="transmembrane region" description="Helical" evidence="8">
    <location>
        <begin position="12"/>
        <end position="32"/>
    </location>
</feature>
<keyword evidence="4" id="KW-1003">Cell membrane</keyword>
<dbReference type="InterPro" id="IPR011701">
    <property type="entry name" value="MFS"/>
</dbReference>
<evidence type="ECO:0000256" key="8">
    <source>
        <dbReference type="SAM" id="Phobius"/>
    </source>
</evidence>
<keyword evidence="6 8" id="KW-1133">Transmembrane helix</keyword>
<sequence length="514" mass="56329">MEKDITSDSYRWFALAAVVMGTFMAILDTSIVNIGIPKMMAVFNVSLDSVQWVLTAYTLTLGAIVPLTGFLGEKFGNKKLYIFALISFTLGSFLCGMSWSNSAMIIFRVLQAIGGGMIMPVSMTIIFQMFEPKERGLAMGFWGIASMAAPAIGPTLGGFIIEKLDWRLIFYVNVPIGITAIILSTILLKEFPHKAPEKVDITGFIFSTVGIVSILYVLSENPIDWSDVQNPVILTIGIFNLIMFVINELTVSEPLLDLKVLKKLNFSFSLIALTLINMALMGGVYAIPLFLQRLKGYTAMQTGILMFPSAIVTGLMMPISGKVVDKINPKVIILPGLVLLGISSYQLAEIDLNTSRDMTNLLLILRGAGLGLSMMPLTTLGMNVLPQSLISQGSTLQNTFKQIAGSVSITMMTLSLTSKSDIYYYRLSEQVTPFNMQASVFFNQMQSKLTLNGISLTQSQVQAKSILMGLLKKQASVSAFDYILMLCALFVLIALISTLLIKIKHKVEIESVEN</sequence>
<dbReference type="GO" id="GO:0005886">
    <property type="term" value="C:plasma membrane"/>
    <property type="evidence" value="ECO:0007669"/>
    <property type="project" value="UniProtKB-SubCell"/>
</dbReference>
<keyword evidence="7 8" id="KW-0472">Membrane</keyword>
<feature type="transmembrane region" description="Helical" evidence="8">
    <location>
        <begin position="200"/>
        <end position="219"/>
    </location>
</feature>
<feature type="transmembrane region" description="Helical" evidence="8">
    <location>
        <begin position="264"/>
        <end position="287"/>
    </location>
</feature>
<dbReference type="GO" id="GO:0022857">
    <property type="term" value="F:transmembrane transporter activity"/>
    <property type="evidence" value="ECO:0007669"/>
    <property type="project" value="InterPro"/>
</dbReference>
<feature type="transmembrane region" description="Helical" evidence="8">
    <location>
        <begin position="168"/>
        <end position="188"/>
    </location>
</feature>
<evidence type="ECO:0000256" key="5">
    <source>
        <dbReference type="ARBA" id="ARBA00022692"/>
    </source>
</evidence>
<dbReference type="PRINTS" id="PR01036">
    <property type="entry name" value="TCRTETB"/>
</dbReference>
<dbReference type="HOGENOM" id="CLU_000960_28_0_9"/>
<comment type="similarity">
    <text evidence="2">Belongs to the major facilitator superfamily. EmrB family.</text>
</comment>
<evidence type="ECO:0000256" key="1">
    <source>
        <dbReference type="ARBA" id="ARBA00004651"/>
    </source>
</evidence>
<evidence type="ECO:0000259" key="9">
    <source>
        <dbReference type="PROSITE" id="PS50850"/>
    </source>
</evidence>
<feature type="domain" description="Major facilitator superfamily (MFS) profile" evidence="9">
    <location>
        <begin position="14"/>
        <end position="506"/>
    </location>
</feature>
<comment type="subcellular location">
    <subcellularLocation>
        <location evidence="1">Cell membrane</location>
        <topology evidence="1">Multi-pass membrane protein</topology>
    </subcellularLocation>
</comment>
<feature type="transmembrane region" description="Helical" evidence="8">
    <location>
        <begin position="80"/>
        <end position="99"/>
    </location>
</feature>
<evidence type="ECO:0000256" key="7">
    <source>
        <dbReference type="ARBA" id="ARBA00023136"/>
    </source>
</evidence>
<accession>A0A0E3GPU9</accession>
<feature type="transmembrane region" description="Helical" evidence="8">
    <location>
        <begin position="139"/>
        <end position="162"/>
    </location>
</feature>
<feature type="transmembrane region" description="Helical" evidence="8">
    <location>
        <begin position="105"/>
        <end position="127"/>
    </location>
</feature>
<organism evidence="10 11">
    <name type="scientific">Clostridium scatologenes</name>
    <dbReference type="NCBI Taxonomy" id="1548"/>
    <lineage>
        <taxon>Bacteria</taxon>
        <taxon>Bacillati</taxon>
        <taxon>Bacillota</taxon>
        <taxon>Clostridia</taxon>
        <taxon>Eubacteriales</taxon>
        <taxon>Clostridiaceae</taxon>
        <taxon>Clostridium</taxon>
    </lineage>
</organism>
<evidence type="ECO:0000256" key="2">
    <source>
        <dbReference type="ARBA" id="ARBA00008537"/>
    </source>
</evidence>
<evidence type="ECO:0000256" key="3">
    <source>
        <dbReference type="ARBA" id="ARBA00022448"/>
    </source>
</evidence>
<feature type="transmembrane region" description="Helical" evidence="8">
    <location>
        <begin position="331"/>
        <end position="348"/>
    </location>
</feature>
<dbReference type="NCBIfam" id="TIGR00711">
    <property type="entry name" value="efflux_EmrB"/>
    <property type="match status" value="1"/>
</dbReference>
<dbReference type="AlphaFoldDB" id="A0A0E3GPU9"/>
<dbReference type="Gene3D" id="1.20.1720.10">
    <property type="entry name" value="Multidrug resistance protein D"/>
    <property type="match status" value="1"/>
</dbReference>